<dbReference type="PANTHER" id="PTHR42852:SF6">
    <property type="entry name" value="THIOL:DISULFIDE INTERCHANGE PROTEIN DSBE"/>
    <property type="match status" value="1"/>
</dbReference>
<keyword evidence="4" id="KW-0676">Redox-active center</keyword>
<keyword evidence="8" id="KW-1185">Reference proteome</keyword>
<evidence type="ECO:0000256" key="1">
    <source>
        <dbReference type="ARBA" id="ARBA00004196"/>
    </source>
</evidence>
<dbReference type="InterPro" id="IPR013766">
    <property type="entry name" value="Thioredoxin_domain"/>
</dbReference>
<sequence>MKYYTLLLASLISLNLAAQNKKTLPIIEPAYAVVKGHIDNHTEDMWDYSEVSYLKFETLSVPVDKNGDFVKRFSRPLNELEIFLRQGNGLQLKLKKGDTILVRYDAKDADHTLQVSSPDTLLNAEIKTLTAARAYLVSTSEQQKKLYQKAPDSARYALVNGFFNKEVDILLGGPLTVNTDKYLTDIYFRNVKVMYNLKLLDKYPLFYQKPSDKTKMFSVFNNSETYTQESADWYRNSYEYRNFIFDYVRFQKPFKSWSMASGDKEVPRSIAWKDYYTMLASLQIAEVRDFCITSSIMFSFEYYDFDDASAVYRDFITKVQTPFYADTLKKFYANIQRLKPGTPAPGFTLKDENGKLVSLSEFRGKVVYLDFWGVGCGPCIYDIKNHVPALHEKYKDKNIVFINICVDSDEPEWKASLAKLGLHGVNLIARGWNKNPVCKAYNINGIPHYYIIDAAGKIVDNNSPGPSQSYSLHPKLDALVAKESMLKAK</sequence>
<evidence type="ECO:0000313" key="7">
    <source>
        <dbReference type="EMBL" id="MBD1367249.1"/>
    </source>
</evidence>
<gene>
    <name evidence="7" type="ORF">IDJ77_25785</name>
</gene>
<feature type="signal peptide" evidence="5">
    <location>
        <begin position="1"/>
        <end position="18"/>
    </location>
</feature>
<dbReference type="SUPFAM" id="SSF52833">
    <property type="entry name" value="Thioredoxin-like"/>
    <property type="match status" value="1"/>
</dbReference>
<feature type="domain" description="Thioredoxin" evidence="6">
    <location>
        <begin position="338"/>
        <end position="481"/>
    </location>
</feature>
<evidence type="ECO:0000256" key="3">
    <source>
        <dbReference type="ARBA" id="ARBA00023157"/>
    </source>
</evidence>
<evidence type="ECO:0000256" key="2">
    <source>
        <dbReference type="ARBA" id="ARBA00022748"/>
    </source>
</evidence>
<feature type="chain" id="PRO_5046821097" evidence="5">
    <location>
        <begin position="19"/>
        <end position="489"/>
    </location>
</feature>
<dbReference type="EMBL" id="JACWMY010000018">
    <property type="protein sequence ID" value="MBD1367249.1"/>
    <property type="molecule type" value="Genomic_DNA"/>
</dbReference>
<evidence type="ECO:0000256" key="5">
    <source>
        <dbReference type="SAM" id="SignalP"/>
    </source>
</evidence>
<comment type="caution">
    <text evidence="7">The sequence shown here is derived from an EMBL/GenBank/DDBJ whole genome shotgun (WGS) entry which is preliminary data.</text>
</comment>
<comment type="subcellular location">
    <subcellularLocation>
        <location evidence="1">Cell envelope</location>
    </subcellularLocation>
</comment>
<keyword evidence="5" id="KW-0732">Signal</keyword>
<keyword evidence="2" id="KW-0201">Cytochrome c-type biogenesis</keyword>
<name>A0ABR7X0L7_9SPHI</name>
<evidence type="ECO:0000313" key="8">
    <source>
        <dbReference type="Proteomes" id="UP000606600"/>
    </source>
</evidence>
<dbReference type="CDD" id="cd02966">
    <property type="entry name" value="TlpA_like_family"/>
    <property type="match status" value="1"/>
</dbReference>
<organism evidence="7 8">
    <name type="scientific">Mucilaginibacter pankratovii</name>
    <dbReference type="NCBI Taxonomy" id="2772110"/>
    <lineage>
        <taxon>Bacteria</taxon>
        <taxon>Pseudomonadati</taxon>
        <taxon>Bacteroidota</taxon>
        <taxon>Sphingobacteriia</taxon>
        <taxon>Sphingobacteriales</taxon>
        <taxon>Sphingobacteriaceae</taxon>
        <taxon>Mucilaginibacter</taxon>
    </lineage>
</organism>
<proteinExistence type="predicted"/>
<dbReference type="InterPro" id="IPR050553">
    <property type="entry name" value="Thioredoxin_ResA/DsbE_sf"/>
</dbReference>
<keyword evidence="3" id="KW-1015">Disulfide bond</keyword>
<evidence type="ECO:0000256" key="4">
    <source>
        <dbReference type="ARBA" id="ARBA00023284"/>
    </source>
</evidence>
<protein>
    <submittedName>
        <fullName evidence="7">TlpA family protein disulfide reductase</fullName>
    </submittedName>
</protein>
<dbReference type="Proteomes" id="UP000606600">
    <property type="component" value="Unassembled WGS sequence"/>
</dbReference>
<dbReference type="Pfam" id="PF08534">
    <property type="entry name" value="Redoxin"/>
    <property type="match status" value="1"/>
</dbReference>
<dbReference type="Gene3D" id="3.40.30.10">
    <property type="entry name" value="Glutaredoxin"/>
    <property type="match status" value="1"/>
</dbReference>
<dbReference type="RefSeq" id="WP_191191884.1">
    <property type="nucleotide sequence ID" value="NZ_JACWMY010000018.1"/>
</dbReference>
<accession>A0ABR7X0L7</accession>
<dbReference type="InterPro" id="IPR036249">
    <property type="entry name" value="Thioredoxin-like_sf"/>
</dbReference>
<dbReference type="PANTHER" id="PTHR42852">
    <property type="entry name" value="THIOL:DISULFIDE INTERCHANGE PROTEIN DSBE"/>
    <property type="match status" value="1"/>
</dbReference>
<dbReference type="InterPro" id="IPR013740">
    <property type="entry name" value="Redoxin"/>
</dbReference>
<dbReference type="PROSITE" id="PS51352">
    <property type="entry name" value="THIOREDOXIN_2"/>
    <property type="match status" value="1"/>
</dbReference>
<reference evidence="7 8" key="1">
    <citation type="submission" date="2020-09" db="EMBL/GenBank/DDBJ databases">
        <title>Novel species of Mucilaginibacter isolated from a glacier on the Tibetan Plateau.</title>
        <authorList>
            <person name="Liu Q."/>
            <person name="Xin Y.-H."/>
        </authorList>
    </citation>
    <scope>NUCLEOTIDE SEQUENCE [LARGE SCALE GENOMIC DNA]</scope>
    <source>
        <strain evidence="7 8">ZT4R22</strain>
    </source>
</reference>
<evidence type="ECO:0000259" key="6">
    <source>
        <dbReference type="PROSITE" id="PS51352"/>
    </source>
</evidence>